<keyword evidence="2 7" id="KW-0812">Transmembrane</keyword>
<dbReference type="EMBL" id="CP144749">
    <property type="protein sequence ID" value="WVZ74719.1"/>
    <property type="molecule type" value="Genomic_DNA"/>
</dbReference>
<protein>
    <submittedName>
        <fullName evidence="8">Uncharacterized protein</fullName>
    </submittedName>
</protein>
<dbReference type="Pfam" id="PF04178">
    <property type="entry name" value="Got1"/>
    <property type="match status" value="1"/>
</dbReference>
<feature type="transmembrane region" description="Helical" evidence="7">
    <location>
        <begin position="37"/>
        <end position="60"/>
    </location>
</feature>
<evidence type="ECO:0000313" key="8">
    <source>
        <dbReference type="EMBL" id="WVZ74719.1"/>
    </source>
</evidence>
<gene>
    <name evidence="8" type="ORF">U9M48_022871</name>
</gene>
<proteinExistence type="inferred from homology"/>
<keyword evidence="9" id="KW-1185">Reference proteome</keyword>
<organism evidence="8 9">
    <name type="scientific">Paspalum notatum var. saurae</name>
    <dbReference type="NCBI Taxonomy" id="547442"/>
    <lineage>
        <taxon>Eukaryota</taxon>
        <taxon>Viridiplantae</taxon>
        <taxon>Streptophyta</taxon>
        <taxon>Embryophyta</taxon>
        <taxon>Tracheophyta</taxon>
        <taxon>Spermatophyta</taxon>
        <taxon>Magnoliopsida</taxon>
        <taxon>Liliopsida</taxon>
        <taxon>Poales</taxon>
        <taxon>Poaceae</taxon>
        <taxon>PACMAD clade</taxon>
        <taxon>Panicoideae</taxon>
        <taxon>Andropogonodae</taxon>
        <taxon>Paspaleae</taxon>
        <taxon>Paspalinae</taxon>
        <taxon>Paspalum</taxon>
    </lineage>
</organism>
<dbReference type="AlphaFoldDB" id="A0AAQ3TKN3"/>
<sequence>MAYEISEIKKVGIGLVGFGILFSFLGVILFFDRGLLALGNIFFLTGVGLLLGWQSMWQLFTKKANLKGSVPFFIGLFLLFVRWPVAGIIMELYGSFVLFSGYGPPIQAFLYQIPIIGWILQYPFQVRFYFRVFRTVWSVEAQACLKTSATDMMILLTLHGRNSMLSDVITRLTYKVELQKALDALFVETGGPRVPPSQQQTVGPFVTPGLFLILESGGNLAHYLQVAKNS</sequence>
<dbReference type="GO" id="GO:0000139">
    <property type="term" value="C:Golgi membrane"/>
    <property type="evidence" value="ECO:0007669"/>
    <property type="project" value="UniProtKB-SubCell"/>
</dbReference>
<evidence type="ECO:0000256" key="7">
    <source>
        <dbReference type="SAM" id="Phobius"/>
    </source>
</evidence>
<dbReference type="InterPro" id="IPR007305">
    <property type="entry name" value="Vesicle_transpt_Got1/SFT2"/>
</dbReference>
<keyword evidence="4" id="KW-0333">Golgi apparatus</keyword>
<accession>A0AAQ3TKN3</accession>
<dbReference type="InterPro" id="IPR045176">
    <property type="entry name" value="Got1"/>
</dbReference>
<dbReference type="Proteomes" id="UP001341281">
    <property type="component" value="Chromosome 05"/>
</dbReference>
<keyword evidence="5 7" id="KW-0472">Membrane</keyword>
<name>A0AAQ3TKN3_PASNO</name>
<feature type="transmembrane region" description="Helical" evidence="7">
    <location>
        <begin position="72"/>
        <end position="94"/>
    </location>
</feature>
<evidence type="ECO:0000313" key="9">
    <source>
        <dbReference type="Proteomes" id="UP001341281"/>
    </source>
</evidence>
<feature type="transmembrane region" description="Helical" evidence="7">
    <location>
        <begin position="106"/>
        <end position="124"/>
    </location>
</feature>
<dbReference type="GO" id="GO:0005829">
    <property type="term" value="C:cytosol"/>
    <property type="evidence" value="ECO:0007669"/>
    <property type="project" value="GOC"/>
</dbReference>
<dbReference type="GO" id="GO:0042147">
    <property type="term" value="P:retrograde transport, endosome to Golgi"/>
    <property type="evidence" value="ECO:0007669"/>
    <property type="project" value="InterPro"/>
</dbReference>
<evidence type="ECO:0000256" key="6">
    <source>
        <dbReference type="ARBA" id="ARBA00025799"/>
    </source>
</evidence>
<reference evidence="8 9" key="1">
    <citation type="submission" date="2024-02" db="EMBL/GenBank/DDBJ databases">
        <title>High-quality chromosome-scale genome assembly of Pensacola bahiagrass (Paspalum notatum Flugge var. saurae).</title>
        <authorList>
            <person name="Vega J.M."/>
            <person name="Podio M."/>
            <person name="Orjuela J."/>
            <person name="Siena L.A."/>
            <person name="Pessino S.C."/>
            <person name="Combes M.C."/>
            <person name="Mariac C."/>
            <person name="Albertini E."/>
            <person name="Pupilli F."/>
            <person name="Ortiz J.P.A."/>
            <person name="Leblanc O."/>
        </authorList>
    </citation>
    <scope>NUCLEOTIDE SEQUENCE [LARGE SCALE GENOMIC DNA]</scope>
    <source>
        <strain evidence="8">R1</strain>
        <tissue evidence="8">Leaf</tissue>
    </source>
</reference>
<comment type="subcellular location">
    <subcellularLocation>
        <location evidence="1">Golgi apparatus membrane</location>
        <topology evidence="1">Multi-pass membrane protein</topology>
    </subcellularLocation>
</comment>
<evidence type="ECO:0000256" key="2">
    <source>
        <dbReference type="ARBA" id="ARBA00022692"/>
    </source>
</evidence>
<evidence type="ECO:0000256" key="4">
    <source>
        <dbReference type="ARBA" id="ARBA00023034"/>
    </source>
</evidence>
<feature type="transmembrane region" description="Helical" evidence="7">
    <location>
        <begin position="12"/>
        <end position="31"/>
    </location>
</feature>
<dbReference type="PANTHER" id="PTHR21493">
    <property type="entry name" value="CGI-141-RELATED/LIPASE CONTAINING PROTEIN"/>
    <property type="match status" value="1"/>
</dbReference>
<evidence type="ECO:0000256" key="1">
    <source>
        <dbReference type="ARBA" id="ARBA00004653"/>
    </source>
</evidence>
<dbReference type="PANTHER" id="PTHR21493:SF246">
    <property type="entry name" value="GOT1_SFT2-LIKE VESCICLE TRANSPORT PROTEIN FAMILY"/>
    <property type="match status" value="1"/>
</dbReference>
<comment type="similarity">
    <text evidence="6">Belongs to the GOT1 family.</text>
</comment>
<keyword evidence="3 7" id="KW-1133">Transmembrane helix</keyword>
<evidence type="ECO:0000256" key="5">
    <source>
        <dbReference type="ARBA" id="ARBA00023136"/>
    </source>
</evidence>
<dbReference type="GO" id="GO:0006888">
    <property type="term" value="P:endoplasmic reticulum to Golgi vesicle-mediated transport"/>
    <property type="evidence" value="ECO:0007669"/>
    <property type="project" value="InterPro"/>
</dbReference>
<evidence type="ECO:0000256" key="3">
    <source>
        <dbReference type="ARBA" id="ARBA00022989"/>
    </source>
</evidence>